<reference evidence="2 3" key="1">
    <citation type="journal article" date="2019" name="Nat. Ecol. Evol.">
        <title>Megaphylogeny resolves global patterns of mushroom evolution.</title>
        <authorList>
            <person name="Varga T."/>
            <person name="Krizsan K."/>
            <person name="Foldi C."/>
            <person name="Dima B."/>
            <person name="Sanchez-Garcia M."/>
            <person name="Sanchez-Ramirez S."/>
            <person name="Szollosi G.J."/>
            <person name="Szarkandi J.G."/>
            <person name="Papp V."/>
            <person name="Albert L."/>
            <person name="Andreopoulos W."/>
            <person name="Angelini C."/>
            <person name="Antonin V."/>
            <person name="Barry K.W."/>
            <person name="Bougher N.L."/>
            <person name="Buchanan P."/>
            <person name="Buyck B."/>
            <person name="Bense V."/>
            <person name="Catcheside P."/>
            <person name="Chovatia M."/>
            <person name="Cooper J."/>
            <person name="Damon W."/>
            <person name="Desjardin D."/>
            <person name="Finy P."/>
            <person name="Geml J."/>
            <person name="Haridas S."/>
            <person name="Hughes K."/>
            <person name="Justo A."/>
            <person name="Karasinski D."/>
            <person name="Kautmanova I."/>
            <person name="Kiss B."/>
            <person name="Kocsube S."/>
            <person name="Kotiranta H."/>
            <person name="LaButti K.M."/>
            <person name="Lechner B.E."/>
            <person name="Liimatainen K."/>
            <person name="Lipzen A."/>
            <person name="Lukacs Z."/>
            <person name="Mihaltcheva S."/>
            <person name="Morgado L.N."/>
            <person name="Niskanen T."/>
            <person name="Noordeloos M.E."/>
            <person name="Ohm R.A."/>
            <person name="Ortiz-Santana B."/>
            <person name="Ovrebo C."/>
            <person name="Racz N."/>
            <person name="Riley R."/>
            <person name="Savchenko A."/>
            <person name="Shiryaev A."/>
            <person name="Soop K."/>
            <person name="Spirin V."/>
            <person name="Szebenyi C."/>
            <person name="Tomsovsky M."/>
            <person name="Tulloss R.E."/>
            <person name="Uehling J."/>
            <person name="Grigoriev I.V."/>
            <person name="Vagvolgyi C."/>
            <person name="Papp T."/>
            <person name="Martin F.M."/>
            <person name="Miettinen O."/>
            <person name="Hibbett D.S."/>
            <person name="Nagy L.G."/>
        </authorList>
    </citation>
    <scope>NUCLEOTIDE SEQUENCE [LARGE SCALE GENOMIC DNA]</scope>
    <source>
        <strain evidence="2 3">CBS 309.79</strain>
    </source>
</reference>
<evidence type="ECO:0000313" key="3">
    <source>
        <dbReference type="Proteomes" id="UP000305067"/>
    </source>
</evidence>
<dbReference type="AlphaFoldDB" id="A0A5C3QQC6"/>
<protein>
    <submittedName>
        <fullName evidence="2">Uncharacterized protein</fullName>
    </submittedName>
</protein>
<sequence length="200" mass="21335">MSAPNAQDDVDSDALQTQFDISMGLLHDLASSWVKAVKLPQSSPLQLEKQLQEHMRRPPRSGVGAPAPESSSLSREADRLRQRLTQKNNGKKRHHEETTTRGPEADSSDEGESRAGAIKKRAKVDVFSTGKKHKKSKKASASTSQHEGTPSSSTAPNAPSHQMDVSPPPPASSLSTLGGSEADSTAFAEHESSDTLAGTF</sequence>
<gene>
    <name evidence="2" type="ORF">BDV98DRAFT_605193</name>
</gene>
<keyword evidence="3" id="KW-1185">Reference proteome</keyword>
<evidence type="ECO:0000313" key="2">
    <source>
        <dbReference type="EMBL" id="TFL00544.1"/>
    </source>
</evidence>
<proteinExistence type="predicted"/>
<feature type="region of interest" description="Disordered" evidence="1">
    <location>
        <begin position="45"/>
        <end position="200"/>
    </location>
</feature>
<organism evidence="2 3">
    <name type="scientific">Pterulicium gracile</name>
    <dbReference type="NCBI Taxonomy" id="1884261"/>
    <lineage>
        <taxon>Eukaryota</taxon>
        <taxon>Fungi</taxon>
        <taxon>Dikarya</taxon>
        <taxon>Basidiomycota</taxon>
        <taxon>Agaricomycotina</taxon>
        <taxon>Agaricomycetes</taxon>
        <taxon>Agaricomycetidae</taxon>
        <taxon>Agaricales</taxon>
        <taxon>Pleurotineae</taxon>
        <taxon>Pterulaceae</taxon>
        <taxon>Pterulicium</taxon>
    </lineage>
</organism>
<dbReference type="Proteomes" id="UP000305067">
    <property type="component" value="Unassembled WGS sequence"/>
</dbReference>
<dbReference type="EMBL" id="ML178828">
    <property type="protein sequence ID" value="TFL00544.1"/>
    <property type="molecule type" value="Genomic_DNA"/>
</dbReference>
<name>A0A5C3QQC6_9AGAR</name>
<evidence type="ECO:0000256" key="1">
    <source>
        <dbReference type="SAM" id="MobiDB-lite"/>
    </source>
</evidence>
<accession>A0A5C3QQC6</accession>
<dbReference type="OrthoDB" id="3438340at2759"/>
<feature type="compositionally biased region" description="Low complexity" evidence="1">
    <location>
        <begin position="139"/>
        <end position="160"/>
    </location>
</feature>